<organism evidence="2 3">
    <name type="scientific">Emticicia oligotrophica (strain DSM 17448 / CIP 109782 / MTCC 6937 / GPTSA100-15)</name>
    <dbReference type="NCBI Taxonomy" id="929562"/>
    <lineage>
        <taxon>Bacteria</taxon>
        <taxon>Pseudomonadati</taxon>
        <taxon>Bacteroidota</taxon>
        <taxon>Cytophagia</taxon>
        <taxon>Cytophagales</taxon>
        <taxon>Leadbetterellaceae</taxon>
        <taxon>Emticicia</taxon>
    </lineage>
</organism>
<dbReference type="Proteomes" id="UP000002875">
    <property type="component" value="Chromosome"/>
</dbReference>
<proteinExistence type="predicted"/>
<name>A0ABN4AJ16_EMTOG</name>
<feature type="domain" description="Protein glutaminase" evidence="1">
    <location>
        <begin position="33"/>
        <end position="129"/>
    </location>
</feature>
<gene>
    <name evidence="2" type="ordered locus">Emtol_0959</name>
</gene>
<accession>A0ABN4AJ16</accession>
<dbReference type="RefSeq" id="WP_015027810.1">
    <property type="nucleotide sequence ID" value="NC_018748.1"/>
</dbReference>
<evidence type="ECO:0000313" key="3">
    <source>
        <dbReference type="Proteomes" id="UP000002875"/>
    </source>
</evidence>
<dbReference type="EMBL" id="CP002961">
    <property type="protein sequence ID" value="AFK02110.1"/>
    <property type="molecule type" value="Genomic_DNA"/>
</dbReference>
<evidence type="ECO:0000259" key="1">
    <source>
        <dbReference type="Pfam" id="PF18626"/>
    </source>
</evidence>
<sequence>MVLPKTHTQLSRITNNYLEYYFEELKFLLFPLYEYKQGNCHNLTHFASLILRSYGVQHKKIWIYAPTRYSENSKQTIQLPDPNQLSPNGLLTWGFHVALLLEYDGIELVFDFFIDSSKPLAVGEWLERMHAKKFFVDIVQPDYYLFYSTPSATKKNGLFSGEYFLYEGLCREEKWIAKGLAINDTAVEFYKREWFNFKYNTPQTIDYKWLVGRVNNFECVLRDASINKKMTVEFQEKHASLIAEYREVYAQKLEKWTEKLGIYL</sequence>
<dbReference type="InterPro" id="IPR041325">
    <property type="entry name" value="Gln_deamidase_2"/>
</dbReference>
<evidence type="ECO:0000313" key="2">
    <source>
        <dbReference type="EMBL" id="AFK02110.1"/>
    </source>
</evidence>
<reference evidence="2 3" key="1">
    <citation type="submission" date="2011-07" db="EMBL/GenBank/DDBJ databases">
        <title>The complete genome of chromosome of Emticicia oligotrophica DSM 17448.</title>
        <authorList>
            <consortium name="US DOE Joint Genome Institute (JGI-PGF)"/>
            <person name="Lucas S."/>
            <person name="Han J."/>
            <person name="Lapidus A."/>
            <person name="Bruce D."/>
            <person name="Goodwin L."/>
            <person name="Pitluck S."/>
            <person name="Peters L."/>
            <person name="Kyrpides N."/>
            <person name="Mavromatis K."/>
            <person name="Ivanova N."/>
            <person name="Ovchinnikova G."/>
            <person name="Teshima H."/>
            <person name="Detter J.C."/>
            <person name="Tapia R."/>
            <person name="Han C."/>
            <person name="Land M."/>
            <person name="Hauser L."/>
            <person name="Markowitz V."/>
            <person name="Cheng J.-F."/>
            <person name="Hugenholtz P."/>
            <person name="Woyke T."/>
            <person name="Wu D."/>
            <person name="Tindall B."/>
            <person name="Pomrenke H."/>
            <person name="Brambilla E."/>
            <person name="Klenk H.-P."/>
            <person name="Eisen J.A."/>
        </authorList>
    </citation>
    <scope>NUCLEOTIDE SEQUENCE [LARGE SCALE GENOMIC DNA]</scope>
    <source>
        <strain evidence="2 3">DSM 17448</strain>
    </source>
</reference>
<dbReference type="Gene3D" id="3.10.620.30">
    <property type="match status" value="1"/>
</dbReference>
<keyword evidence="3" id="KW-1185">Reference proteome</keyword>
<protein>
    <recommendedName>
        <fullName evidence="1">Protein glutaminase domain-containing protein</fullName>
    </recommendedName>
</protein>
<dbReference type="Pfam" id="PF18626">
    <property type="entry name" value="Gln_deamidase_2"/>
    <property type="match status" value="1"/>
</dbReference>